<feature type="non-terminal residue" evidence="8">
    <location>
        <position position="435"/>
    </location>
</feature>
<sequence>MLGSGVGGSSALYGMVLERFFPDDFTPRANFADVAGSTVPEAWPVSYEDMVPWYERAEALYRVRGSADPLRVDGGGTALLPPGPMTAANSQLAEFLAGRGMHPYGLHVACEYRKDCRSCQSFLCPANCKNHAGNICVEPALRDHRAVLLDDTTVVRLEASRTAVTEVVARRHGGTLVFRGKTVVLAGGAFMTPTLLLRSASRVWPYGLANDHDIVGRNLMRHIIDVYLFRAPVDEPVTGQVKQIGVNDFYRMDGQRYGTLQSLGAMPPFAFLMNVGRAERRVLGPFRSLGRRWTAFGREQLIPLATIVEDLPHAENRVLPGSGDTAGGKVVKVRVNHIVSAADRKRNRELAVRLKRSFAGYRRSRLFPIHLSMADSNNGVGHHCGTCRFGDDPRTSALDPTCRAWGLDNLYVVDASVLPSSAGINPSLTIAANAL</sequence>
<evidence type="ECO:0000256" key="3">
    <source>
        <dbReference type="ARBA" id="ARBA00022630"/>
    </source>
</evidence>
<evidence type="ECO:0000256" key="4">
    <source>
        <dbReference type="ARBA" id="ARBA00022827"/>
    </source>
</evidence>
<dbReference type="SUPFAM" id="SSF51905">
    <property type="entry name" value="FAD/NAD(P)-binding domain"/>
    <property type="match status" value="1"/>
</dbReference>
<dbReference type="Proteomes" id="UP001597045">
    <property type="component" value="Unassembled WGS sequence"/>
</dbReference>
<evidence type="ECO:0000313" key="8">
    <source>
        <dbReference type="EMBL" id="MFD1047925.1"/>
    </source>
</evidence>
<dbReference type="PANTHER" id="PTHR42784:SF1">
    <property type="entry name" value="PYRANOSE 2-OXIDASE"/>
    <property type="match status" value="1"/>
</dbReference>
<feature type="domain" description="Glucose-methanol-choline oxidoreductase C-terminal" evidence="7">
    <location>
        <begin position="334"/>
        <end position="434"/>
    </location>
</feature>
<feature type="domain" description="Glucose-methanol-choline oxidoreductase N-terminal" evidence="6">
    <location>
        <begin position="3"/>
        <end position="223"/>
    </location>
</feature>
<evidence type="ECO:0000256" key="1">
    <source>
        <dbReference type="ARBA" id="ARBA00001974"/>
    </source>
</evidence>
<dbReference type="PANTHER" id="PTHR42784">
    <property type="entry name" value="PYRANOSE 2-OXIDASE"/>
    <property type="match status" value="1"/>
</dbReference>
<comment type="cofactor">
    <cofactor evidence="1">
        <name>FAD</name>
        <dbReference type="ChEBI" id="CHEBI:57692"/>
    </cofactor>
</comment>
<comment type="caution">
    <text evidence="8">The sequence shown here is derived from an EMBL/GenBank/DDBJ whole genome shotgun (WGS) entry which is preliminary data.</text>
</comment>
<dbReference type="InterPro" id="IPR000172">
    <property type="entry name" value="GMC_OxRdtase_N"/>
</dbReference>
<dbReference type="Gene3D" id="3.50.50.60">
    <property type="entry name" value="FAD/NAD(P)-binding domain"/>
    <property type="match status" value="2"/>
</dbReference>
<keyword evidence="5" id="KW-0560">Oxidoreductase</keyword>
<keyword evidence="4" id="KW-0274">FAD</keyword>
<accession>A0ABW3MAW0</accession>
<dbReference type="EMBL" id="JBHTIS010001315">
    <property type="protein sequence ID" value="MFD1047925.1"/>
    <property type="molecule type" value="Genomic_DNA"/>
</dbReference>
<evidence type="ECO:0000256" key="5">
    <source>
        <dbReference type="ARBA" id="ARBA00023002"/>
    </source>
</evidence>
<organism evidence="8 9">
    <name type="scientific">Kibdelosporangium lantanae</name>
    <dbReference type="NCBI Taxonomy" id="1497396"/>
    <lineage>
        <taxon>Bacteria</taxon>
        <taxon>Bacillati</taxon>
        <taxon>Actinomycetota</taxon>
        <taxon>Actinomycetes</taxon>
        <taxon>Pseudonocardiales</taxon>
        <taxon>Pseudonocardiaceae</taxon>
        <taxon>Kibdelosporangium</taxon>
    </lineage>
</organism>
<reference evidence="9" key="1">
    <citation type="journal article" date="2019" name="Int. J. Syst. Evol. Microbiol.">
        <title>The Global Catalogue of Microorganisms (GCM) 10K type strain sequencing project: providing services to taxonomists for standard genome sequencing and annotation.</title>
        <authorList>
            <consortium name="The Broad Institute Genomics Platform"/>
            <consortium name="The Broad Institute Genome Sequencing Center for Infectious Disease"/>
            <person name="Wu L."/>
            <person name="Ma J."/>
        </authorList>
    </citation>
    <scope>NUCLEOTIDE SEQUENCE [LARGE SCALE GENOMIC DNA]</scope>
    <source>
        <strain evidence="9">JCM 31486</strain>
    </source>
</reference>
<dbReference type="InterPro" id="IPR051473">
    <property type="entry name" value="P2Ox-like"/>
</dbReference>
<evidence type="ECO:0000256" key="2">
    <source>
        <dbReference type="ARBA" id="ARBA00010790"/>
    </source>
</evidence>
<keyword evidence="3" id="KW-0285">Flavoprotein</keyword>
<gene>
    <name evidence="8" type="ORF">ACFQ1S_21500</name>
</gene>
<protein>
    <submittedName>
        <fullName evidence="8">GMC oxidoreductase</fullName>
    </submittedName>
</protein>
<dbReference type="Pfam" id="PF05199">
    <property type="entry name" value="GMC_oxred_C"/>
    <property type="match status" value="1"/>
</dbReference>
<evidence type="ECO:0000313" key="9">
    <source>
        <dbReference type="Proteomes" id="UP001597045"/>
    </source>
</evidence>
<dbReference type="Pfam" id="PF00732">
    <property type="entry name" value="GMC_oxred_N"/>
    <property type="match status" value="1"/>
</dbReference>
<name>A0ABW3MAW0_9PSEU</name>
<dbReference type="InterPro" id="IPR036188">
    <property type="entry name" value="FAD/NAD-bd_sf"/>
</dbReference>
<evidence type="ECO:0000259" key="7">
    <source>
        <dbReference type="Pfam" id="PF05199"/>
    </source>
</evidence>
<comment type="similarity">
    <text evidence="2">Belongs to the GMC oxidoreductase family.</text>
</comment>
<evidence type="ECO:0000259" key="6">
    <source>
        <dbReference type="Pfam" id="PF00732"/>
    </source>
</evidence>
<dbReference type="InterPro" id="IPR007867">
    <property type="entry name" value="GMC_OxRtase_C"/>
</dbReference>
<proteinExistence type="inferred from homology"/>
<keyword evidence="9" id="KW-1185">Reference proteome</keyword>